<dbReference type="Proteomes" id="UP000623129">
    <property type="component" value="Unassembled WGS sequence"/>
</dbReference>
<evidence type="ECO:0000256" key="9">
    <source>
        <dbReference type="SAM" id="MobiDB-lite"/>
    </source>
</evidence>
<keyword evidence="10" id="KW-1133">Transmembrane helix</keyword>
<dbReference type="InterPro" id="IPR020472">
    <property type="entry name" value="WD40_PAC1"/>
</dbReference>
<feature type="repeat" description="WD" evidence="7">
    <location>
        <begin position="417"/>
        <end position="456"/>
    </location>
</feature>
<feature type="region of interest" description="Disordered" evidence="9">
    <location>
        <begin position="136"/>
        <end position="242"/>
    </location>
</feature>
<dbReference type="PROSITE" id="PS50103">
    <property type="entry name" value="ZF_C3H1"/>
    <property type="match status" value="2"/>
</dbReference>
<dbReference type="OrthoDB" id="59941at2759"/>
<dbReference type="PROSITE" id="PS50294">
    <property type="entry name" value="WD_REPEATS_REGION"/>
    <property type="match status" value="2"/>
</dbReference>
<evidence type="ECO:0000256" key="8">
    <source>
        <dbReference type="PROSITE-ProRule" id="PRU00723"/>
    </source>
</evidence>
<dbReference type="GO" id="GO:0008270">
    <property type="term" value="F:zinc ion binding"/>
    <property type="evidence" value="ECO:0007669"/>
    <property type="project" value="UniProtKB-KW"/>
</dbReference>
<dbReference type="InterPro" id="IPR044715">
    <property type="entry name" value="WDR86-like"/>
</dbReference>
<dbReference type="InterPro" id="IPR001680">
    <property type="entry name" value="WD40_rpt"/>
</dbReference>
<sequence>MASVNRWLRPEVYPLFAAVGAAVGICAFSLVRNIAINPEVRVNKESRAAGVLENYEEGKKYAEHGLRQFVRNKSPEIMPSLNKFFADPKDLGFYRMDSKRVYARQGPESKLCLYWQAGHCNRHPCPFLHSDSEVLAAPSSSSKRGPRHHQNMVWRNPSSSSGGNQSKSKWEGKDRHGEKNLSSSSGGKGNQDRHGENLVWRNPSSSSGGKGNQDGQGENLVSRNPSSSSSSGGKGNQDRHGENTEEKLIGGVISNSQGNKPCKYFLSGTCSYGDRCRYLHSWSMGDSFSLLAPLKGHQKVISAITLPSGSDKLYSASKDRTVKVWDCHTGKCATTVSMGREVGSMISEGPWLFVGIPDSIKVWNAQTGAEMSLSGPTGQVYALEAANDMLFAGTQDGRILVWKYNATANSFEPTASLLGHRLAVNSLTVGGSKLYSGSMDHTIKVWDLTTLECAETLSEHTDVVTSLLCWDQFLVTSSLDNTIKVWYTGNKDRLEVAYTHHEQHGVVTLCGMHDIHGKPVLLCSLNDKSVRLYDLPSFNERGRIFAMQEVRKIQTGPGGIFFTGDGSGEIKVWQWST</sequence>
<feature type="compositionally biased region" description="Low complexity" evidence="9">
    <location>
        <begin position="158"/>
        <end position="167"/>
    </location>
</feature>
<evidence type="ECO:0000256" key="7">
    <source>
        <dbReference type="PROSITE-ProRule" id="PRU00221"/>
    </source>
</evidence>
<dbReference type="Gene3D" id="2.30.30.1190">
    <property type="match status" value="1"/>
</dbReference>
<keyword evidence="1 7" id="KW-0853">WD repeat</keyword>
<dbReference type="PRINTS" id="PR00320">
    <property type="entry name" value="GPROTEINBRPT"/>
</dbReference>
<feature type="repeat" description="WD" evidence="7">
    <location>
        <begin position="294"/>
        <end position="335"/>
    </location>
</feature>
<dbReference type="Pfam" id="PF06522">
    <property type="entry name" value="B12D"/>
    <property type="match status" value="1"/>
</dbReference>
<dbReference type="PROSITE" id="PS50082">
    <property type="entry name" value="WD_REPEATS_2"/>
    <property type="match status" value="3"/>
</dbReference>
<proteinExistence type="predicted"/>
<evidence type="ECO:0000313" key="12">
    <source>
        <dbReference type="EMBL" id="KAF3329106.1"/>
    </source>
</evidence>
<dbReference type="Pfam" id="PF23754">
    <property type="entry name" value="Beta-prop_IP5PC_F"/>
    <property type="match status" value="1"/>
</dbReference>
<keyword evidence="4 8" id="KW-0863">Zinc-finger</keyword>
<evidence type="ECO:0000313" key="13">
    <source>
        <dbReference type="Proteomes" id="UP000623129"/>
    </source>
</evidence>
<gene>
    <name evidence="12" type="ORF">FCM35_KLT06184</name>
</gene>
<keyword evidence="10" id="KW-0812">Transmembrane</keyword>
<dbReference type="InterPro" id="IPR056454">
    <property type="entry name" value="Beta-prop_IP5PC_F"/>
</dbReference>
<dbReference type="SMART" id="SM00356">
    <property type="entry name" value="ZnF_C3H1"/>
    <property type="match status" value="2"/>
</dbReference>
<reference evidence="12" key="1">
    <citation type="submission" date="2020-01" db="EMBL/GenBank/DDBJ databases">
        <title>Genome sequence of Kobresia littledalei, the first chromosome-level genome in the family Cyperaceae.</title>
        <authorList>
            <person name="Qu G."/>
        </authorList>
    </citation>
    <scope>NUCLEOTIDE SEQUENCE</scope>
    <source>
        <strain evidence="12">C.B.Clarke</strain>
        <tissue evidence="12">Leaf</tissue>
    </source>
</reference>
<dbReference type="InterPro" id="IPR019775">
    <property type="entry name" value="WD40_repeat_CS"/>
</dbReference>
<dbReference type="InterPro" id="IPR036322">
    <property type="entry name" value="WD40_repeat_dom_sf"/>
</dbReference>
<dbReference type="InterPro" id="IPR015943">
    <property type="entry name" value="WD40/YVTN_repeat-like_dom_sf"/>
</dbReference>
<feature type="compositionally biased region" description="Polar residues" evidence="9">
    <location>
        <begin position="215"/>
        <end position="225"/>
    </location>
</feature>
<dbReference type="PROSITE" id="PS00678">
    <property type="entry name" value="WD_REPEATS_1"/>
    <property type="match status" value="1"/>
</dbReference>
<dbReference type="SUPFAM" id="SSF90229">
    <property type="entry name" value="CCCH zinc finger"/>
    <property type="match status" value="1"/>
</dbReference>
<dbReference type="SMART" id="SM00320">
    <property type="entry name" value="WD40"/>
    <property type="match status" value="7"/>
</dbReference>
<dbReference type="InterPro" id="IPR000571">
    <property type="entry name" value="Znf_CCCH"/>
</dbReference>
<dbReference type="EMBL" id="SWLB01000015">
    <property type="protein sequence ID" value="KAF3329106.1"/>
    <property type="molecule type" value="Genomic_DNA"/>
</dbReference>
<accession>A0A833R313</accession>
<feature type="domain" description="C3H1-type" evidence="11">
    <location>
        <begin position="256"/>
        <end position="283"/>
    </location>
</feature>
<keyword evidence="6" id="KW-0238">DNA-binding</keyword>
<organism evidence="12 13">
    <name type="scientific">Carex littledalei</name>
    <dbReference type="NCBI Taxonomy" id="544730"/>
    <lineage>
        <taxon>Eukaryota</taxon>
        <taxon>Viridiplantae</taxon>
        <taxon>Streptophyta</taxon>
        <taxon>Embryophyta</taxon>
        <taxon>Tracheophyta</taxon>
        <taxon>Spermatophyta</taxon>
        <taxon>Magnoliopsida</taxon>
        <taxon>Liliopsida</taxon>
        <taxon>Poales</taxon>
        <taxon>Cyperaceae</taxon>
        <taxon>Cyperoideae</taxon>
        <taxon>Cariceae</taxon>
        <taxon>Carex</taxon>
        <taxon>Carex subgen. Euthyceras</taxon>
    </lineage>
</organism>
<evidence type="ECO:0000256" key="1">
    <source>
        <dbReference type="ARBA" id="ARBA00022574"/>
    </source>
</evidence>
<feature type="zinc finger region" description="C3H1-type" evidence="8">
    <location>
        <begin position="256"/>
        <end position="283"/>
    </location>
</feature>
<keyword evidence="13" id="KW-1185">Reference proteome</keyword>
<name>A0A833R313_9POAL</name>
<feature type="zinc finger region" description="C3H1-type" evidence="8">
    <location>
        <begin position="106"/>
        <end position="132"/>
    </location>
</feature>
<evidence type="ECO:0000256" key="6">
    <source>
        <dbReference type="ARBA" id="ARBA00023125"/>
    </source>
</evidence>
<dbReference type="PANTHER" id="PTHR44489">
    <property type="match status" value="1"/>
</dbReference>
<dbReference type="PANTHER" id="PTHR44489:SF1">
    <property type="entry name" value="ZINC FINGER CCCH DOMAIN-CONTAINING PROTEIN 63"/>
    <property type="match status" value="1"/>
</dbReference>
<dbReference type="GO" id="GO:0003677">
    <property type="term" value="F:DNA binding"/>
    <property type="evidence" value="ECO:0007669"/>
    <property type="project" value="UniProtKB-KW"/>
</dbReference>
<dbReference type="Pfam" id="PF18345">
    <property type="entry name" value="zf_CCCH_4"/>
    <property type="match status" value="1"/>
</dbReference>
<comment type="caution">
    <text evidence="12">The sequence shown here is derived from an EMBL/GenBank/DDBJ whole genome shotgun (WGS) entry which is preliminary data.</text>
</comment>
<evidence type="ECO:0000256" key="3">
    <source>
        <dbReference type="ARBA" id="ARBA00022737"/>
    </source>
</evidence>
<dbReference type="Gene3D" id="2.130.10.10">
    <property type="entry name" value="YVTN repeat-like/Quinoprotein amine dehydrogenase"/>
    <property type="match status" value="3"/>
</dbReference>
<feature type="transmembrane region" description="Helical" evidence="10">
    <location>
        <begin position="12"/>
        <end position="31"/>
    </location>
</feature>
<keyword evidence="2 8" id="KW-0479">Metal-binding</keyword>
<feature type="domain" description="C3H1-type" evidence="11">
    <location>
        <begin position="106"/>
        <end position="132"/>
    </location>
</feature>
<keyword evidence="10" id="KW-0472">Membrane</keyword>
<evidence type="ECO:0000256" key="2">
    <source>
        <dbReference type="ARBA" id="ARBA00022723"/>
    </source>
</evidence>
<dbReference type="AlphaFoldDB" id="A0A833R313"/>
<dbReference type="InterPro" id="IPR036855">
    <property type="entry name" value="Znf_CCCH_sf"/>
</dbReference>
<protein>
    <submittedName>
        <fullName evidence="12">Zinc finger CCCH domain-containing protein 17-like protein</fullName>
    </submittedName>
</protein>
<dbReference type="Pfam" id="PF00400">
    <property type="entry name" value="WD40"/>
    <property type="match status" value="1"/>
</dbReference>
<evidence type="ECO:0000256" key="10">
    <source>
        <dbReference type="SAM" id="Phobius"/>
    </source>
</evidence>
<dbReference type="InterPro" id="IPR010530">
    <property type="entry name" value="B12D"/>
</dbReference>
<keyword evidence="5 8" id="KW-0862">Zinc</keyword>
<dbReference type="SUPFAM" id="SSF50978">
    <property type="entry name" value="WD40 repeat-like"/>
    <property type="match status" value="1"/>
</dbReference>
<feature type="repeat" description="WD" evidence="7">
    <location>
        <begin position="457"/>
        <end position="496"/>
    </location>
</feature>
<evidence type="ECO:0000259" key="11">
    <source>
        <dbReference type="PROSITE" id="PS50103"/>
    </source>
</evidence>
<keyword evidence="3" id="KW-0677">Repeat</keyword>
<feature type="compositionally biased region" description="Basic and acidic residues" evidence="9">
    <location>
        <begin position="168"/>
        <end position="179"/>
    </location>
</feature>
<evidence type="ECO:0000256" key="5">
    <source>
        <dbReference type="ARBA" id="ARBA00022833"/>
    </source>
</evidence>
<evidence type="ECO:0000256" key="4">
    <source>
        <dbReference type="ARBA" id="ARBA00022771"/>
    </source>
</evidence>